<name>A0A0G0FDW2_9BACT</name>
<evidence type="ECO:0000313" key="2">
    <source>
        <dbReference type="EMBL" id="KKQ16092.1"/>
    </source>
</evidence>
<dbReference type="EMBL" id="LBSJ01000005">
    <property type="protein sequence ID" value="KKQ16092.1"/>
    <property type="molecule type" value="Genomic_DNA"/>
</dbReference>
<dbReference type="Gene3D" id="2.60.40.420">
    <property type="entry name" value="Cupredoxins - blue copper proteins"/>
    <property type="match status" value="1"/>
</dbReference>
<evidence type="ECO:0000313" key="3">
    <source>
        <dbReference type="Proteomes" id="UP000034448"/>
    </source>
</evidence>
<reference evidence="2 3" key="1">
    <citation type="journal article" date="2015" name="Nature">
        <title>rRNA introns, odd ribosomes, and small enigmatic genomes across a large radiation of phyla.</title>
        <authorList>
            <person name="Brown C.T."/>
            <person name="Hug L.A."/>
            <person name="Thomas B.C."/>
            <person name="Sharon I."/>
            <person name="Castelle C.J."/>
            <person name="Singh A."/>
            <person name="Wilkins M.J."/>
            <person name="Williams K.H."/>
            <person name="Banfield J.F."/>
        </authorList>
    </citation>
    <scope>NUCLEOTIDE SEQUENCE [LARGE SCALE GENOMIC DNA]</scope>
</reference>
<dbReference type="Proteomes" id="UP000034448">
    <property type="component" value="Unassembled WGS sequence"/>
</dbReference>
<dbReference type="AlphaFoldDB" id="A0A0G0FDW2"/>
<dbReference type="InterPro" id="IPR008972">
    <property type="entry name" value="Cupredoxin"/>
</dbReference>
<keyword evidence="1" id="KW-0812">Transmembrane</keyword>
<gene>
    <name evidence="2" type="ORF">US28_C0005G0007</name>
</gene>
<evidence type="ECO:0000256" key="1">
    <source>
        <dbReference type="SAM" id="Phobius"/>
    </source>
</evidence>
<comment type="caution">
    <text evidence="2">The sequence shown here is derived from an EMBL/GenBank/DDBJ whole genome shotgun (WGS) entry which is preliminary data.</text>
</comment>
<accession>A0A0G0FDW2</accession>
<keyword evidence="1" id="KW-1133">Transmembrane helix</keyword>
<feature type="transmembrane region" description="Helical" evidence="1">
    <location>
        <begin position="12"/>
        <end position="35"/>
    </location>
</feature>
<organism evidence="2 3">
    <name type="scientific">Candidatus Daviesbacteria bacterium GW2011_GWA1_36_8</name>
    <dbReference type="NCBI Taxonomy" id="1618417"/>
    <lineage>
        <taxon>Bacteria</taxon>
        <taxon>Candidatus Daviesiibacteriota</taxon>
    </lineage>
</organism>
<evidence type="ECO:0008006" key="4">
    <source>
        <dbReference type="Google" id="ProtNLM"/>
    </source>
</evidence>
<dbReference type="SUPFAM" id="SSF49503">
    <property type="entry name" value="Cupredoxins"/>
    <property type="match status" value="1"/>
</dbReference>
<sequence>MNAFMRNYKIYFILPLIFLFILLFLGCFLIINTIIAKKESPEIISTGKNYEALLNEQGFSPAEITIHRGDTVTFKTALKEDFWPASDLHPTHRLYPEFDPLQPIDATSSWTFQFLKVGAWKYHDHLNPYLRGTIIVK</sequence>
<dbReference type="PROSITE" id="PS51257">
    <property type="entry name" value="PROKAR_LIPOPROTEIN"/>
    <property type="match status" value="1"/>
</dbReference>
<protein>
    <recommendedName>
        <fullName evidence="4">EfeO-type cupredoxin-like domain-containing protein</fullName>
    </recommendedName>
</protein>
<proteinExistence type="predicted"/>
<keyword evidence="1" id="KW-0472">Membrane</keyword>